<protein>
    <submittedName>
        <fullName evidence="2">Uncharacterized protein</fullName>
    </submittedName>
</protein>
<gene>
    <name evidence="2" type="ORF">FQP86_08555</name>
</gene>
<evidence type="ECO:0000256" key="1">
    <source>
        <dbReference type="SAM" id="Phobius"/>
    </source>
</evidence>
<name>A0A558HNE5_9GAMM</name>
<dbReference type="AlphaFoldDB" id="A0A558HNE5"/>
<proteinExistence type="predicted"/>
<evidence type="ECO:0000313" key="2">
    <source>
        <dbReference type="EMBL" id="TVU70662.1"/>
    </source>
</evidence>
<sequence>MDVIYHIKPMLTAWGIILSESWSFARGAIFLAASRCFQLATFFLPLKILIIVSSGIEPSYMEWFPWYIELDNFVIMLICLVPIFYVFYIFCGILSRSGFDKSLVIFLNKRELSEKHKSKNVAKLKKVHNHMGKAGAELVLIITSLFFISVLNYFLSIMTISLILLSFYIILNTAMKMQDQDRFGILKLHRRQCIEYGSSVNFILMFVGILTCVKYFDVGVIEAIFILLVSRMLFQSFQRYCVELLYINTNDVQKV</sequence>
<keyword evidence="3" id="KW-1185">Reference proteome</keyword>
<reference evidence="2 3" key="1">
    <citation type="submission" date="2019-07" db="EMBL/GenBank/DDBJ databases">
        <title>Diversity of Bacteria from Kongsfjorden, Arctic.</title>
        <authorList>
            <person name="Yu Y."/>
        </authorList>
    </citation>
    <scope>NUCLEOTIDE SEQUENCE [LARGE SCALE GENOMIC DNA]</scope>
    <source>
        <strain evidence="2 3">SM1923</strain>
    </source>
</reference>
<organism evidence="2 3">
    <name type="scientific">Cobetia crustatorum</name>
    <dbReference type="NCBI Taxonomy" id="553385"/>
    <lineage>
        <taxon>Bacteria</taxon>
        <taxon>Pseudomonadati</taxon>
        <taxon>Pseudomonadota</taxon>
        <taxon>Gammaproteobacteria</taxon>
        <taxon>Oceanospirillales</taxon>
        <taxon>Halomonadaceae</taxon>
        <taxon>Cobetia</taxon>
    </lineage>
</organism>
<feature type="transmembrane region" description="Helical" evidence="1">
    <location>
        <begin position="202"/>
        <end position="229"/>
    </location>
</feature>
<dbReference type="EMBL" id="VNFH01000005">
    <property type="protein sequence ID" value="TVU70662.1"/>
    <property type="molecule type" value="Genomic_DNA"/>
</dbReference>
<feature type="transmembrane region" description="Helical" evidence="1">
    <location>
        <begin position="138"/>
        <end position="171"/>
    </location>
</feature>
<feature type="transmembrane region" description="Helical" evidence="1">
    <location>
        <begin position="39"/>
        <end position="61"/>
    </location>
</feature>
<keyword evidence="1" id="KW-0472">Membrane</keyword>
<dbReference type="RefSeq" id="WP_144727440.1">
    <property type="nucleotide sequence ID" value="NZ_CAWOWR010000107.1"/>
</dbReference>
<dbReference type="Proteomes" id="UP000319941">
    <property type="component" value="Unassembled WGS sequence"/>
</dbReference>
<feature type="transmembrane region" description="Helical" evidence="1">
    <location>
        <begin position="73"/>
        <end position="94"/>
    </location>
</feature>
<accession>A0A558HNE5</accession>
<keyword evidence="1" id="KW-0812">Transmembrane</keyword>
<evidence type="ECO:0000313" key="3">
    <source>
        <dbReference type="Proteomes" id="UP000319941"/>
    </source>
</evidence>
<keyword evidence="1" id="KW-1133">Transmembrane helix</keyword>
<comment type="caution">
    <text evidence="2">The sequence shown here is derived from an EMBL/GenBank/DDBJ whole genome shotgun (WGS) entry which is preliminary data.</text>
</comment>
<dbReference type="OrthoDB" id="6184329at2"/>
<feature type="transmembrane region" description="Helical" evidence="1">
    <location>
        <begin position="12"/>
        <end position="32"/>
    </location>
</feature>